<feature type="transmembrane region" description="Helical" evidence="9">
    <location>
        <begin position="150"/>
        <end position="174"/>
    </location>
</feature>
<reference evidence="11 12" key="1">
    <citation type="submission" date="2022-04" db="EMBL/GenBank/DDBJ databases">
        <title>Genome diversity in the genus Frankia.</title>
        <authorList>
            <person name="Carlos-Shanley C."/>
            <person name="Hahn D."/>
        </authorList>
    </citation>
    <scope>NUCLEOTIDE SEQUENCE [LARGE SCALE GENOMIC DNA]</scope>
    <source>
        <strain evidence="11 12">Ag45/Mut15</strain>
    </source>
</reference>
<dbReference type="PANTHER" id="PTHR32507">
    <property type="entry name" value="NA(+)/H(+) ANTIPORTER 1"/>
    <property type="match status" value="1"/>
</dbReference>
<keyword evidence="5 9" id="KW-1133">Transmembrane helix</keyword>
<feature type="transmembrane region" description="Helical" evidence="9">
    <location>
        <begin position="186"/>
        <end position="211"/>
    </location>
</feature>
<evidence type="ECO:0000256" key="5">
    <source>
        <dbReference type="ARBA" id="ARBA00022989"/>
    </source>
</evidence>
<evidence type="ECO:0000256" key="8">
    <source>
        <dbReference type="SAM" id="MobiDB-lite"/>
    </source>
</evidence>
<accession>A0ABT0JZA3</accession>
<protein>
    <submittedName>
        <fullName evidence="11">Cation:proton antiporter</fullName>
    </submittedName>
</protein>
<evidence type="ECO:0000313" key="11">
    <source>
        <dbReference type="EMBL" id="MCK9876552.1"/>
    </source>
</evidence>
<evidence type="ECO:0000256" key="3">
    <source>
        <dbReference type="ARBA" id="ARBA00022449"/>
    </source>
</evidence>
<feature type="transmembrane region" description="Helical" evidence="9">
    <location>
        <begin position="276"/>
        <end position="298"/>
    </location>
</feature>
<evidence type="ECO:0000256" key="9">
    <source>
        <dbReference type="SAM" id="Phobius"/>
    </source>
</evidence>
<gene>
    <name evidence="11" type="ORF">MXD59_12325</name>
</gene>
<feature type="transmembrane region" description="Helical" evidence="9">
    <location>
        <begin position="365"/>
        <end position="384"/>
    </location>
</feature>
<comment type="caution">
    <text evidence="11">The sequence shown here is derived from an EMBL/GenBank/DDBJ whole genome shotgun (WGS) entry which is preliminary data.</text>
</comment>
<name>A0ABT0JZA3_9ACTN</name>
<dbReference type="RefSeq" id="WP_248824798.1">
    <property type="nucleotide sequence ID" value="NZ_JALKFT010000010.1"/>
</dbReference>
<feature type="domain" description="Cation/H+ exchanger transmembrane" evidence="10">
    <location>
        <begin position="9"/>
        <end position="386"/>
    </location>
</feature>
<evidence type="ECO:0000256" key="1">
    <source>
        <dbReference type="ARBA" id="ARBA00004651"/>
    </source>
</evidence>
<evidence type="ECO:0000313" key="12">
    <source>
        <dbReference type="Proteomes" id="UP001201873"/>
    </source>
</evidence>
<keyword evidence="3" id="KW-0050">Antiport</keyword>
<dbReference type="InterPro" id="IPR006153">
    <property type="entry name" value="Cation/H_exchanger_TM"/>
</dbReference>
<evidence type="ECO:0000259" key="10">
    <source>
        <dbReference type="Pfam" id="PF00999"/>
    </source>
</evidence>
<dbReference type="Pfam" id="PF00999">
    <property type="entry name" value="Na_H_Exchanger"/>
    <property type="match status" value="1"/>
</dbReference>
<dbReference type="EMBL" id="JALKFT010000010">
    <property type="protein sequence ID" value="MCK9876552.1"/>
    <property type="molecule type" value="Genomic_DNA"/>
</dbReference>
<comment type="subcellular location">
    <subcellularLocation>
        <location evidence="1">Cell membrane</location>
        <topology evidence="1">Multi-pass membrane protein</topology>
    </subcellularLocation>
</comment>
<evidence type="ECO:0000256" key="4">
    <source>
        <dbReference type="ARBA" id="ARBA00022692"/>
    </source>
</evidence>
<keyword evidence="4 9" id="KW-0812">Transmembrane</keyword>
<proteinExistence type="predicted"/>
<evidence type="ECO:0000256" key="7">
    <source>
        <dbReference type="ARBA" id="ARBA00023136"/>
    </source>
</evidence>
<feature type="transmembrane region" description="Helical" evidence="9">
    <location>
        <begin position="120"/>
        <end position="138"/>
    </location>
</feature>
<organism evidence="11 12">
    <name type="scientific">Frankia umida</name>
    <dbReference type="NCBI Taxonomy" id="573489"/>
    <lineage>
        <taxon>Bacteria</taxon>
        <taxon>Bacillati</taxon>
        <taxon>Actinomycetota</taxon>
        <taxon>Actinomycetes</taxon>
        <taxon>Frankiales</taxon>
        <taxon>Frankiaceae</taxon>
        <taxon>Frankia</taxon>
    </lineage>
</organism>
<sequence length="430" mass="44611">MESAVAVVAVTLMAYALVERRLRQTPISGALVFTAAGLLASDQVSGLITSSVGEHGVTAVLELTLVIVLFTDAMGAGLGPWATESPLPGRLLGIGFPLTIAVGWLLASVLFPGLDRWETALLAAILAPTDLALGLPVINNRRVPRLIRHALNVEGGLNDGLALPFVTIFLALALEEENTVGNGHAVSVFLRALLASGAIGMALGAGGALTLRWSARRGWSSRLWQSLALLAMATLAYVLADLIDGSGFIAAWAAGLVTGLVGRESLAAAQQTPQDVAQLGVSVSLVLFGALLLAPALAHATWTAFGYGLLSLTVIRMIPVAVSLGGSKVAPPTVAYVAWFGPRGLASIVFADLVATSGLPEQHQIVTVVMLTVGMSVVLHGLTAPWGARRYGRWYEATAARYPGIREAAEAPPPDRLAIPPVPPVPPTGR</sequence>
<dbReference type="PANTHER" id="PTHR32507:SF8">
    <property type="entry name" value="CNH1P"/>
    <property type="match status" value="1"/>
</dbReference>
<evidence type="ECO:0000256" key="2">
    <source>
        <dbReference type="ARBA" id="ARBA00022448"/>
    </source>
</evidence>
<feature type="transmembrane region" description="Helical" evidence="9">
    <location>
        <begin position="91"/>
        <end position="114"/>
    </location>
</feature>
<keyword evidence="6" id="KW-0406">Ion transport</keyword>
<feature type="transmembrane region" description="Helical" evidence="9">
    <location>
        <begin position="336"/>
        <end position="359"/>
    </location>
</feature>
<feature type="transmembrane region" description="Helical" evidence="9">
    <location>
        <begin position="304"/>
        <end position="324"/>
    </location>
</feature>
<feature type="transmembrane region" description="Helical" evidence="9">
    <location>
        <begin position="59"/>
        <end position="79"/>
    </location>
</feature>
<keyword evidence="7 9" id="KW-0472">Membrane</keyword>
<feature type="region of interest" description="Disordered" evidence="8">
    <location>
        <begin position="411"/>
        <end position="430"/>
    </location>
</feature>
<dbReference type="Proteomes" id="UP001201873">
    <property type="component" value="Unassembled WGS sequence"/>
</dbReference>
<keyword evidence="12" id="KW-1185">Reference proteome</keyword>
<feature type="transmembrane region" description="Helical" evidence="9">
    <location>
        <begin position="246"/>
        <end position="264"/>
    </location>
</feature>
<evidence type="ECO:0000256" key="6">
    <source>
        <dbReference type="ARBA" id="ARBA00023065"/>
    </source>
</evidence>
<feature type="transmembrane region" description="Helical" evidence="9">
    <location>
        <begin position="223"/>
        <end position="240"/>
    </location>
</feature>
<keyword evidence="2" id="KW-0813">Transport</keyword>